<organism evidence="2 3">
    <name type="scientific">Pseudonocardia aurantiaca</name>
    <dbReference type="NCBI Taxonomy" id="75290"/>
    <lineage>
        <taxon>Bacteria</taxon>
        <taxon>Bacillati</taxon>
        <taxon>Actinomycetota</taxon>
        <taxon>Actinomycetes</taxon>
        <taxon>Pseudonocardiales</taxon>
        <taxon>Pseudonocardiaceae</taxon>
        <taxon>Pseudonocardia</taxon>
    </lineage>
</organism>
<evidence type="ECO:0000256" key="1">
    <source>
        <dbReference type="SAM" id="Phobius"/>
    </source>
</evidence>
<gene>
    <name evidence="2" type="ORF">ACFSCY_24560</name>
</gene>
<evidence type="ECO:0000313" key="2">
    <source>
        <dbReference type="EMBL" id="MFD1532603.1"/>
    </source>
</evidence>
<reference evidence="3" key="1">
    <citation type="journal article" date="2019" name="Int. J. Syst. Evol. Microbiol.">
        <title>The Global Catalogue of Microorganisms (GCM) 10K type strain sequencing project: providing services to taxonomists for standard genome sequencing and annotation.</title>
        <authorList>
            <consortium name="The Broad Institute Genomics Platform"/>
            <consortium name="The Broad Institute Genome Sequencing Center for Infectious Disease"/>
            <person name="Wu L."/>
            <person name="Ma J."/>
        </authorList>
    </citation>
    <scope>NUCLEOTIDE SEQUENCE [LARGE SCALE GENOMIC DNA]</scope>
    <source>
        <strain evidence="3">JCM 12165</strain>
    </source>
</reference>
<feature type="transmembrane region" description="Helical" evidence="1">
    <location>
        <begin position="60"/>
        <end position="79"/>
    </location>
</feature>
<dbReference type="Gene3D" id="1.20.1250.20">
    <property type="entry name" value="MFS general substrate transporter like domains"/>
    <property type="match status" value="1"/>
</dbReference>
<accession>A0ABW4FR51</accession>
<feature type="transmembrane region" description="Helical" evidence="1">
    <location>
        <begin position="6"/>
        <end position="26"/>
    </location>
</feature>
<keyword evidence="3" id="KW-1185">Reference proteome</keyword>
<name>A0ABW4FR51_9PSEU</name>
<comment type="caution">
    <text evidence="2">The sequence shown here is derived from an EMBL/GenBank/DDBJ whole genome shotgun (WGS) entry which is preliminary data.</text>
</comment>
<sequence length="199" mass="20397">MGWRAGYLVLAAFALVIALPCALFGVQVPAVEKPVPSVAANPDVPGVGTSVTARGAFKSLRFWVFALTVLVMYSIQAAFGVNMQPLLLDGGLGIAVATAMMSMGTLGSLLGRIVGGALLDLISRSKVVVGILLFTAAGALLLTQISALPVLMVGVAVLLLSLASGAESDVIAYFILKDYGRRSSVSSSRCASRRPGSAS</sequence>
<protein>
    <submittedName>
        <fullName evidence="2">MFS transporter</fullName>
    </submittedName>
</protein>
<feature type="transmembrane region" description="Helical" evidence="1">
    <location>
        <begin position="91"/>
        <end position="115"/>
    </location>
</feature>
<dbReference type="Pfam" id="PF07690">
    <property type="entry name" value="MFS_1"/>
    <property type="match status" value="1"/>
</dbReference>
<dbReference type="InterPro" id="IPR036259">
    <property type="entry name" value="MFS_trans_sf"/>
</dbReference>
<feature type="transmembrane region" description="Helical" evidence="1">
    <location>
        <begin position="151"/>
        <end position="176"/>
    </location>
</feature>
<dbReference type="SUPFAM" id="SSF103473">
    <property type="entry name" value="MFS general substrate transporter"/>
    <property type="match status" value="1"/>
</dbReference>
<proteinExistence type="predicted"/>
<feature type="transmembrane region" description="Helical" evidence="1">
    <location>
        <begin position="127"/>
        <end position="145"/>
    </location>
</feature>
<dbReference type="EMBL" id="JBHUCP010000019">
    <property type="protein sequence ID" value="MFD1532603.1"/>
    <property type="molecule type" value="Genomic_DNA"/>
</dbReference>
<keyword evidence="1" id="KW-1133">Transmembrane helix</keyword>
<dbReference type="InterPro" id="IPR011701">
    <property type="entry name" value="MFS"/>
</dbReference>
<keyword evidence="1" id="KW-0812">Transmembrane</keyword>
<dbReference type="RefSeq" id="WP_343979088.1">
    <property type="nucleotide sequence ID" value="NZ_BAAAJG010000010.1"/>
</dbReference>
<dbReference type="Proteomes" id="UP001597145">
    <property type="component" value="Unassembled WGS sequence"/>
</dbReference>
<evidence type="ECO:0000313" key="3">
    <source>
        <dbReference type="Proteomes" id="UP001597145"/>
    </source>
</evidence>
<keyword evidence="1" id="KW-0472">Membrane</keyword>